<name>A0A0C3QX36_9AGAM</name>
<sequence length="276" mass="31174">MSTTKSTPSPPSNGWRIPPSICRLPLELISYIIALSLPEAWQTGKRLKALYATRTVSNTWRDAIDSTPSLWCAVGDGVPFHVNSTSIQRSGSYPLDVYIARRSPESRLAMKQDPIELIELVAREIRRWSTVTLRLPSPEVCSSYLTSPAPRLRNLTVIWKHWDGYTTTVNLFGGIAPRLETLKVERVPIDWNSSFIHGLRELELSDMIDEQISTQQVLDILASAPLLNRLGICNSFVEDDPQPFQIRPPIIQLPNMNTIHFEYLELKAVEIILSSI</sequence>
<gene>
    <name evidence="1" type="ORF">M407DRAFT_17509</name>
</gene>
<evidence type="ECO:0000313" key="2">
    <source>
        <dbReference type="Proteomes" id="UP000054248"/>
    </source>
</evidence>
<organism evidence="1 2">
    <name type="scientific">Tulasnella calospora MUT 4182</name>
    <dbReference type="NCBI Taxonomy" id="1051891"/>
    <lineage>
        <taxon>Eukaryota</taxon>
        <taxon>Fungi</taxon>
        <taxon>Dikarya</taxon>
        <taxon>Basidiomycota</taxon>
        <taxon>Agaricomycotina</taxon>
        <taxon>Agaricomycetes</taxon>
        <taxon>Cantharellales</taxon>
        <taxon>Tulasnellaceae</taxon>
        <taxon>Tulasnella</taxon>
    </lineage>
</organism>
<dbReference type="OrthoDB" id="3250066at2759"/>
<dbReference type="Proteomes" id="UP000054248">
    <property type="component" value="Unassembled WGS sequence"/>
</dbReference>
<dbReference type="AlphaFoldDB" id="A0A0C3QX36"/>
<dbReference type="EMBL" id="KN822947">
    <property type="protein sequence ID" value="KIO33554.1"/>
    <property type="molecule type" value="Genomic_DNA"/>
</dbReference>
<accession>A0A0C3QX36</accession>
<feature type="non-terminal residue" evidence="1">
    <location>
        <position position="276"/>
    </location>
</feature>
<proteinExistence type="predicted"/>
<keyword evidence="2" id="KW-1185">Reference proteome</keyword>
<evidence type="ECO:0000313" key="1">
    <source>
        <dbReference type="EMBL" id="KIO33554.1"/>
    </source>
</evidence>
<reference evidence="1 2" key="1">
    <citation type="submission" date="2014-04" db="EMBL/GenBank/DDBJ databases">
        <authorList>
            <consortium name="DOE Joint Genome Institute"/>
            <person name="Kuo A."/>
            <person name="Girlanda M."/>
            <person name="Perotto S."/>
            <person name="Kohler A."/>
            <person name="Nagy L.G."/>
            <person name="Floudas D."/>
            <person name="Copeland A."/>
            <person name="Barry K.W."/>
            <person name="Cichocki N."/>
            <person name="Veneault-Fourrey C."/>
            <person name="LaButti K."/>
            <person name="Lindquist E.A."/>
            <person name="Lipzen A."/>
            <person name="Lundell T."/>
            <person name="Morin E."/>
            <person name="Murat C."/>
            <person name="Sun H."/>
            <person name="Tunlid A."/>
            <person name="Henrissat B."/>
            <person name="Grigoriev I.V."/>
            <person name="Hibbett D.S."/>
            <person name="Martin F."/>
            <person name="Nordberg H.P."/>
            <person name="Cantor M.N."/>
            <person name="Hua S.X."/>
        </authorList>
    </citation>
    <scope>NUCLEOTIDE SEQUENCE [LARGE SCALE GENOMIC DNA]</scope>
    <source>
        <strain evidence="1 2">MUT 4182</strain>
    </source>
</reference>
<reference evidence="2" key="2">
    <citation type="submission" date="2015-01" db="EMBL/GenBank/DDBJ databases">
        <title>Evolutionary Origins and Diversification of the Mycorrhizal Mutualists.</title>
        <authorList>
            <consortium name="DOE Joint Genome Institute"/>
            <consortium name="Mycorrhizal Genomics Consortium"/>
            <person name="Kohler A."/>
            <person name="Kuo A."/>
            <person name="Nagy L.G."/>
            <person name="Floudas D."/>
            <person name="Copeland A."/>
            <person name="Barry K.W."/>
            <person name="Cichocki N."/>
            <person name="Veneault-Fourrey C."/>
            <person name="LaButti K."/>
            <person name="Lindquist E.A."/>
            <person name="Lipzen A."/>
            <person name="Lundell T."/>
            <person name="Morin E."/>
            <person name="Murat C."/>
            <person name="Riley R."/>
            <person name="Ohm R."/>
            <person name="Sun H."/>
            <person name="Tunlid A."/>
            <person name="Henrissat B."/>
            <person name="Grigoriev I.V."/>
            <person name="Hibbett D.S."/>
            <person name="Martin F."/>
        </authorList>
    </citation>
    <scope>NUCLEOTIDE SEQUENCE [LARGE SCALE GENOMIC DNA]</scope>
    <source>
        <strain evidence="2">MUT 4182</strain>
    </source>
</reference>
<protein>
    <recommendedName>
        <fullName evidence="3">F-box domain-containing protein</fullName>
    </recommendedName>
</protein>
<dbReference type="HOGENOM" id="CLU_1078459_0_0_1"/>
<evidence type="ECO:0008006" key="3">
    <source>
        <dbReference type="Google" id="ProtNLM"/>
    </source>
</evidence>